<feature type="transmembrane region" description="Helical" evidence="1">
    <location>
        <begin position="80"/>
        <end position="99"/>
    </location>
</feature>
<dbReference type="Proteomes" id="UP000296706">
    <property type="component" value="Chromosome"/>
</dbReference>
<keyword evidence="3" id="KW-1185">Reference proteome</keyword>
<feature type="transmembrane region" description="Helical" evidence="1">
    <location>
        <begin position="39"/>
        <end position="60"/>
    </location>
</feature>
<organism evidence="2 3">
    <name type="scientific">Halapricum salinum</name>
    <dbReference type="NCBI Taxonomy" id="1457250"/>
    <lineage>
        <taxon>Archaea</taxon>
        <taxon>Methanobacteriati</taxon>
        <taxon>Methanobacteriota</taxon>
        <taxon>Stenosarchaea group</taxon>
        <taxon>Halobacteria</taxon>
        <taxon>Halobacteriales</taxon>
        <taxon>Haloarculaceae</taxon>
        <taxon>Halapricum</taxon>
    </lineage>
</organism>
<dbReference type="GeneID" id="39846936"/>
<dbReference type="KEGG" id="hsn:DV733_03685"/>
<evidence type="ECO:0000313" key="2">
    <source>
        <dbReference type="EMBL" id="QCC50390.1"/>
    </source>
</evidence>
<name>A0A4D6H9C5_9EURY</name>
<dbReference type="OrthoDB" id="205211at2157"/>
<feature type="transmembrane region" description="Helical" evidence="1">
    <location>
        <begin position="6"/>
        <end position="27"/>
    </location>
</feature>
<protein>
    <submittedName>
        <fullName evidence="2">Uncharacterized protein</fullName>
    </submittedName>
</protein>
<proteinExistence type="predicted"/>
<reference evidence="2 3" key="1">
    <citation type="journal article" date="2019" name="Nat. Commun.">
        <title>A new type of DNA phosphorothioation-based antiviral system in archaea.</title>
        <authorList>
            <person name="Xiong L."/>
            <person name="Liu S."/>
            <person name="Chen S."/>
            <person name="Xiao Y."/>
            <person name="Zhu B."/>
            <person name="Gao Y."/>
            <person name="Zhang Y."/>
            <person name="Chen B."/>
            <person name="Luo J."/>
            <person name="Deng Z."/>
            <person name="Chen X."/>
            <person name="Wang L."/>
            <person name="Chen S."/>
        </authorList>
    </citation>
    <scope>NUCLEOTIDE SEQUENCE [LARGE SCALE GENOMIC DNA]</scope>
    <source>
        <strain evidence="2 3">CBA1105</strain>
    </source>
</reference>
<dbReference type="InterPro" id="IPR058349">
    <property type="entry name" value="DUF8036"/>
</dbReference>
<dbReference type="EMBL" id="CP031310">
    <property type="protein sequence ID" value="QCC50390.1"/>
    <property type="molecule type" value="Genomic_DNA"/>
</dbReference>
<keyword evidence="1" id="KW-1133">Transmembrane helix</keyword>
<evidence type="ECO:0000256" key="1">
    <source>
        <dbReference type="SAM" id="Phobius"/>
    </source>
</evidence>
<evidence type="ECO:0000313" key="3">
    <source>
        <dbReference type="Proteomes" id="UP000296706"/>
    </source>
</evidence>
<keyword evidence="1" id="KW-0812">Transmembrane</keyword>
<sequence length="100" mass="11222">MGVWMTVAQAAAVANLLLLGALGWVWVGNYRSHGASHTLAYLVFATFLFVENIVWLYLYLLDDAFIRWYEITTPTIQLSMAALCGLETIALLAVARITWR</sequence>
<dbReference type="Pfam" id="PF26119">
    <property type="entry name" value="DUF8036"/>
    <property type="match status" value="1"/>
</dbReference>
<accession>A0A4D6H9C5</accession>
<dbReference type="AlphaFoldDB" id="A0A4D6H9C5"/>
<keyword evidence="1" id="KW-0472">Membrane</keyword>
<gene>
    <name evidence="2" type="ORF">DV733_03685</name>
</gene>
<dbReference type="STRING" id="1457250.GCA_000755225_03035"/>
<dbReference type="RefSeq" id="WP_049993837.1">
    <property type="nucleotide sequence ID" value="NZ_CP031310.1"/>
</dbReference>